<protein>
    <submittedName>
        <fullName evidence="1">Capsule assembly Wzi family protein</fullName>
    </submittedName>
</protein>
<dbReference type="RefSeq" id="WP_382388594.1">
    <property type="nucleotide sequence ID" value="NZ_JBHLWI010000042.1"/>
</dbReference>
<gene>
    <name evidence="1" type="ORF">ACFFIP_15435</name>
</gene>
<reference evidence="1 2" key="1">
    <citation type="submission" date="2024-09" db="EMBL/GenBank/DDBJ databases">
        <authorList>
            <person name="Sun Q."/>
            <person name="Mori K."/>
        </authorList>
    </citation>
    <scope>NUCLEOTIDE SEQUENCE [LARGE SCALE GENOMIC DNA]</scope>
    <source>
        <strain evidence="1 2">CCM 7650</strain>
    </source>
</reference>
<dbReference type="Gene3D" id="2.40.160.130">
    <property type="entry name" value="Capsule assembly protein Wzi"/>
    <property type="match status" value="1"/>
</dbReference>
<evidence type="ECO:0000313" key="1">
    <source>
        <dbReference type="EMBL" id="MFC0264085.1"/>
    </source>
</evidence>
<dbReference type="Pfam" id="PF14052">
    <property type="entry name" value="Caps_assemb_Wzi"/>
    <property type="match status" value="1"/>
</dbReference>
<organism evidence="1 2">
    <name type="scientific">Fontibacter flavus</name>
    <dbReference type="NCBI Taxonomy" id="654838"/>
    <lineage>
        <taxon>Bacteria</taxon>
        <taxon>Pseudomonadati</taxon>
        <taxon>Bacteroidota</taxon>
        <taxon>Cytophagia</taxon>
        <taxon>Cytophagales</taxon>
        <taxon>Cyclobacteriaceae</taxon>
        <taxon>Fontibacter</taxon>
    </lineage>
</organism>
<name>A0ABV6FW22_9BACT</name>
<dbReference type="InterPro" id="IPR026950">
    <property type="entry name" value="Caps_assemb_Wzi"/>
</dbReference>
<keyword evidence="2" id="KW-1185">Reference proteome</keyword>
<dbReference type="EMBL" id="JBHLWI010000042">
    <property type="protein sequence ID" value="MFC0264085.1"/>
    <property type="molecule type" value="Genomic_DNA"/>
</dbReference>
<proteinExistence type="predicted"/>
<accession>A0ABV6FW22</accession>
<evidence type="ECO:0000313" key="2">
    <source>
        <dbReference type="Proteomes" id="UP001589797"/>
    </source>
</evidence>
<comment type="caution">
    <text evidence="1">The sequence shown here is derived from an EMBL/GenBank/DDBJ whole genome shotgun (WGS) entry which is preliminary data.</text>
</comment>
<dbReference type="InterPro" id="IPR038636">
    <property type="entry name" value="Wzi_sf"/>
</dbReference>
<sequence length="551" mass="63201">MNILKLNCIAFLTLVIFFTLPNYLYSQKISTNNLIVLEQNRRMQITSDSSSLFFQNNAYQLLTENIEKIIINKGSIFNSKLPYNYGILPLNLQSRYSSRTIYPEVSTLINNVGFQYYVSSGFFASVGPLSVQIQPEYIYAQNRDFEIGPMKSNNTEYLERFGDGHFSKILPGQSSVRLNFGAFSVGASTENIWWGPGQFNSLIFSNNAFGFRHLTLNTRRPAKTFLGNFEGQVILGRLEGSGFDSPINQLLKDDWRYLNGISFIYQPKWISGFFVGVSRTFQQYNSMRTKSFGDLFPIFEGFQKERLVEDPSNSLEFDRRGQDQQLSGFARFVNPKAKFEVYFEYGRRDHALNWREAILNPEHARAYLFGFKKLIPILNEAFIQVRGEVVQQQESINIIIRYPGTGGAQNWGGHIPVHHGFTNQGQMLGPGVGPSSNVQTLEASWVKGFKKLGLRLERLNRHQDIYQKRFPDPSEQGRWVDLSARLLADWQWDNLIISSNINFVNSLNYQWQLSPNSTPDFPQGQNLFSVHSQVSLIYLFQKQKGLSKPVN</sequence>
<dbReference type="Proteomes" id="UP001589797">
    <property type="component" value="Unassembled WGS sequence"/>
</dbReference>